<evidence type="ECO:0000313" key="1">
    <source>
        <dbReference type="EMBL" id="WAR17338.1"/>
    </source>
</evidence>
<dbReference type="SUPFAM" id="SSF52218">
    <property type="entry name" value="Flavoproteins"/>
    <property type="match status" value="1"/>
</dbReference>
<proteinExistence type="predicted"/>
<protein>
    <submittedName>
        <fullName evidence="1">Uncharacterized protein</fullName>
    </submittedName>
</protein>
<organism evidence="1 2">
    <name type="scientific">Mya arenaria</name>
    <name type="common">Soft-shell clam</name>
    <dbReference type="NCBI Taxonomy" id="6604"/>
    <lineage>
        <taxon>Eukaryota</taxon>
        <taxon>Metazoa</taxon>
        <taxon>Spiralia</taxon>
        <taxon>Lophotrochozoa</taxon>
        <taxon>Mollusca</taxon>
        <taxon>Bivalvia</taxon>
        <taxon>Autobranchia</taxon>
        <taxon>Heteroconchia</taxon>
        <taxon>Euheterodonta</taxon>
        <taxon>Imparidentia</taxon>
        <taxon>Neoheterodontei</taxon>
        <taxon>Myida</taxon>
        <taxon>Myoidea</taxon>
        <taxon>Myidae</taxon>
        <taxon>Mya</taxon>
    </lineage>
</organism>
<dbReference type="EMBL" id="CP111021">
    <property type="protein sequence ID" value="WAR17338.1"/>
    <property type="molecule type" value="Genomic_DNA"/>
</dbReference>
<accession>A0ABY7F583</accession>
<dbReference type="Proteomes" id="UP001164746">
    <property type="component" value="Chromosome 10"/>
</dbReference>
<name>A0ABY7F583_MYAAR</name>
<sequence>MYRQYKANEMAGKLKIGVVISSTREGRIGERITTFVKNAILKDHEVVVFGRLGGSRAAVQLRVFTGGMGMMAVPTGTSIPLAHQALDESGKPKDDTLSKELDAVIRVSLLYGPASDTGQAVIHFSQ</sequence>
<reference evidence="1" key="1">
    <citation type="submission" date="2022-11" db="EMBL/GenBank/DDBJ databases">
        <title>Centuries of genome instability and evolution in soft-shell clam transmissible cancer (bioRxiv).</title>
        <authorList>
            <person name="Hart S.F.M."/>
            <person name="Yonemitsu M.A."/>
            <person name="Giersch R.M."/>
            <person name="Beal B.F."/>
            <person name="Arriagada G."/>
            <person name="Davis B.W."/>
            <person name="Ostrander E.A."/>
            <person name="Goff S.P."/>
            <person name="Metzger M.J."/>
        </authorList>
    </citation>
    <scope>NUCLEOTIDE SEQUENCE</scope>
    <source>
        <strain evidence="1">MELC-2E11</strain>
        <tissue evidence="1">Siphon/mantle</tissue>
    </source>
</reference>
<keyword evidence="2" id="KW-1185">Reference proteome</keyword>
<dbReference type="InterPro" id="IPR029039">
    <property type="entry name" value="Flavoprotein-like_sf"/>
</dbReference>
<dbReference type="Gene3D" id="3.40.50.360">
    <property type="match status" value="1"/>
</dbReference>
<gene>
    <name evidence="1" type="ORF">MAR_031932</name>
</gene>
<evidence type="ECO:0000313" key="2">
    <source>
        <dbReference type="Proteomes" id="UP001164746"/>
    </source>
</evidence>